<organism evidence="3 4">
    <name type="scientific">Mycoplasma wenyonii (strain Massachusetts)</name>
    <name type="common">Eperythrozoon wenyonii</name>
    <dbReference type="NCBI Taxonomy" id="1197325"/>
    <lineage>
        <taxon>Bacteria</taxon>
        <taxon>Bacillati</taxon>
        <taxon>Mycoplasmatota</taxon>
        <taxon>Mollicutes</taxon>
        <taxon>Mycoplasmataceae</taxon>
        <taxon>Mycoplasma</taxon>
    </lineage>
</organism>
<reference evidence="3 4" key="1">
    <citation type="journal article" date="2012" name="J. Bacteriol.">
        <title>Complete genome sequence of Mycoplasma wenyonii strain Massachusetts.</title>
        <authorList>
            <person name="Dos Santos A.P."/>
            <person name="Guimaraes A.M."/>
            <person name="do Nascimento N.C."/>
            <person name="Sanmiguel P.J."/>
            <person name="Messick J.B."/>
        </authorList>
    </citation>
    <scope>NUCLEOTIDE SEQUENCE [LARGE SCALE GENOMIC DNA]</scope>
    <source>
        <strain evidence="3 4">Massachusetts</strain>
    </source>
</reference>
<accession>I6ZFI3</accession>
<gene>
    <name evidence="3" type="ordered locus">WEN_02945</name>
</gene>
<feature type="region of interest" description="Disordered" evidence="1">
    <location>
        <begin position="46"/>
        <end position="69"/>
    </location>
</feature>
<dbReference type="HOGENOM" id="CLU_106274_1_0_14"/>
<evidence type="ECO:0000313" key="3">
    <source>
        <dbReference type="EMBL" id="AFN65372.1"/>
    </source>
</evidence>
<evidence type="ECO:0000256" key="1">
    <source>
        <dbReference type="SAM" id="MobiDB-lite"/>
    </source>
</evidence>
<name>I6ZFI3_MYCWM</name>
<feature type="transmembrane region" description="Helical" evidence="2">
    <location>
        <begin position="6"/>
        <end position="29"/>
    </location>
</feature>
<sequence length="206" mass="24111">MAVSPAIRIFQIFVGLGSVSTVSLIPSFFRKIEEIKLPRGDRQVAEDYREEQKEEKQDNSKSAMQEAVQRMGDGKAEKRCFWWFTNKNLFEIFMCIDMQTLKSPSLFHFNWREKGASLKDKLHEITEITYNGTSILKMTLDNRWTKDVPSYLKVLFAWYRRGDKNFIPKNHCSITQSENSRNYQLTCQVGDKKYTETVSPELPNET</sequence>
<dbReference type="KEGG" id="mwe:WEN_02945"/>
<keyword evidence="2" id="KW-1133">Transmembrane helix</keyword>
<dbReference type="RefSeq" id="WP_014850081.1">
    <property type="nucleotide sequence ID" value="NC_018149.1"/>
</dbReference>
<dbReference type="AlphaFoldDB" id="I6ZFI3"/>
<feature type="compositionally biased region" description="Basic and acidic residues" evidence="1">
    <location>
        <begin position="46"/>
        <end position="59"/>
    </location>
</feature>
<keyword evidence="2" id="KW-0812">Transmembrane</keyword>
<protein>
    <submittedName>
        <fullName evidence="3">Uncharacterized protein</fullName>
    </submittedName>
</protein>
<dbReference type="EMBL" id="CP003703">
    <property type="protein sequence ID" value="AFN65372.1"/>
    <property type="molecule type" value="Genomic_DNA"/>
</dbReference>
<evidence type="ECO:0000256" key="2">
    <source>
        <dbReference type="SAM" id="Phobius"/>
    </source>
</evidence>
<keyword evidence="2" id="KW-0472">Membrane</keyword>
<keyword evidence="4" id="KW-1185">Reference proteome</keyword>
<dbReference type="STRING" id="1197325.WEN_02945"/>
<dbReference type="PATRIC" id="fig|1197325.3.peg.635"/>
<evidence type="ECO:0000313" key="4">
    <source>
        <dbReference type="Proteomes" id="UP000009005"/>
    </source>
</evidence>
<proteinExistence type="predicted"/>
<dbReference type="Proteomes" id="UP000009005">
    <property type="component" value="Chromosome"/>
</dbReference>
<dbReference type="OrthoDB" id="402795at2"/>